<name>A0A4Q7ZTM9_9ACTN</name>
<evidence type="ECO:0000313" key="5">
    <source>
        <dbReference type="Proteomes" id="UP000292564"/>
    </source>
</evidence>
<dbReference type="InterPro" id="IPR029787">
    <property type="entry name" value="Nucleotide_cyclase"/>
</dbReference>
<protein>
    <submittedName>
        <fullName evidence="4">Diguanylate cyclase (GGDEF)-like protein</fullName>
    </submittedName>
</protein>
<dbReference type="GO" id="GO:0052621">
    <property type="term" value="F:diguanylate cyclase activity"/>
    <property type="evidence" value="ECO:0007669"/>
    <property type="project" value="TreeGrafter"/>
</dbReference>
<organism evidence="4 5">
    <name type="scientific">Krasilnikovia cinnamomea</name>
    <dbReference type="NCBI Taxonomy" id="349313"/>
    <lineage>
        <taxon>Bacteria</taxon>
        <taxon>Bacillati</taxon>
        <taxon>Actinomycetota</taxon>
        <taxon>Actinomycetes</taxon>
        <taxon>Micromonosporales</taxon>
        <taxon>Micromonosporaceae</taxon>
        <taxon>Krasilnikovia</taxon>
    </lineage>
</organism>
<dbReference type="Proteomes" id="UP000292564">
    <property type="component" value="Unassembled WGS sequence"/>
</dbReference>
<keyword evidence="2" id="KW-0472">Membrane</keyword>
<sequence>MKRQNNRPDRAAVTPTRARSWAWIAWSLAAVPPAIGYFAAPETDATARAVLYCLVSAGSAVALAVGVRLHRPRVSSIWWLLALGQVMYSGGDVAYFLAAAQGESSYPLLANVLYLAQYVFVGAALVVLNRRRAPKRNTAALIDTAIVAVGAAVLWWVLLVAPMVTVPGVSAQDRLLATVYPVMDVCVLAAAIRLLLGGGVRQAAQHLLLGFLGLTLLGDAAYGVLTLAGSFTDGGWPDAVWLLGYLALGAAGLHPSMRRLSDPVEERSGATLFRVMLLGAATAIAPAMLVVQNLRQTDSSDLVVVVASAVLFLLVLGRMAGLIAAQRRIAITDGLTGLYTRRFLSETMRVESERAVRHGSSFALLLLDVDHFKTINDTYGHPAGDRVLVEIARRLKDACRGTDVVARYGGEEFAVLVTSTVPDGLDCLAERLRDRIGSTPIRVDGRTAVGVTVSVGAAALPPHAVSPDQVVKAADNALYGAKRAGRNRVVVGDPTRDGEPTVAGDGDAADPDELELRIQRWTHTVIGALQGRAAAPSVPASMVAGVCAAWAVMRTPRLGHPGLSREHARTELRRCRGVQFHPEAVDAFLSLEAADAVGSTPTAGPAPLIMAR</sequence>
<keyword evidence="5" id="KW-1185">Reference proteome</keyword>
<feature type="domain" description="GGDEF" evidence="3">
    <location>
        <begin position="360"/>
        <end position="494"/>
    </location>
</feature>
<dbReference type="GO" id="GO:0043709">
    <property type="term" value="P:cell adhesion involved in single-species biofilm formation"/>
    <property type="evidence" value="ECO:0007669"/>
    <property type="project" value="TreeGrafter"/>
</dbReference>
<dbReference type="Gene3D" id="1.10.3210.10">
    <property type="entry name" value="Hypothetical protein af1432"/>
    <property type="match status" value="1"/>
</dbReference>
<dbReference type="EMBL" id="SHKY01000001">
    <property type="protein sequence ID" value="RZU54231.1"/>
    <property type="molecule type" value="Genomic_DNA"/>
</dbReference>
<feature type="transmembrane region" description="Helical" evidence="2">
    <location>
        <begin position="208"/>
        <end position="227"/>
    </location>
</feature>
<dbReference type="SUPFAM" id="SSF55073">
    <property type="entry name" value="Nucleotide cyclase"/>
    <property type="match status" value="1"/>
</dbReference>
<feature type="transmembrane region" description="Helical" evidence="2">
    <location>
        <begin position="178"/>
        <end position="196"/>
    </location>
</feature>
<dbReference type="PROSITE" id="PS50887">
    <property type="entry name" value="GGDEF"/>
    <property type="match status" value="1"/>
</dbReference>
<dbReference type="GO" id="GO:0005886">
    <property type="term" value="C:plasma membrane"/>
    <property type="evidence" value="ECO:0007669"/>
    <property type="project" value="TreeGrafter"/>
</dbReference>
<dbReference type="NCBIfam" id="TIGR00254">
    <property type="entry name" value="GGDEF"/>
    <property type="match status" value="1"/>
</dbReference>
<keyword evidence="2" id="KW-1133">Transmembrane helix</keyword>
<keyword evidence="2" id="KW-0812">Transmembrane</keyword>
<dbReference type="InterPro" id="IPR000160">
    <property type="entry name" value="GGDEF_dom"/>
</dbReference>
<feature type="transmembrane region" description="Helical" evidence="2">
    <location>
        <begin position="140"/>
        <end position="158"/>
    </location>
</feature>
<feature type="transmembrane region" description="Helical" evidence="2">
    <location>
        <begin position="302"/>
        <end position="325"/>
    </location>
</feature>
<feature type="transmembrane region" description="Helical" evidence="2">
    <location>
        <begin position="46"/>
        <end position="65"/>
    </location>
</feature>
<dbReference type="PANTHER" id="PTHR45138:SF9">
    <property type="entry name" value="DIGUANYLATE CYCLASE DGCM-RELATED"/>
    <property type="match status" value="1"/>
</dbReference>
<dbReference type="CDD" id="cd01949">
    <property type="entry name" value="GGDEF"/>
    <property type="match status" value="1"/>
</dbReference>
<proteinExistence type="predicted"/>
<feature type="transmembrane region" description="Helical" evidence="2">
    <location>
        <begin position="239"/>
        <end position="257"/>
    </location>
</feature>
<feature type="transmembrane region" description="Helical" evidence="2">
    <location>
        <begin position="269"/>
        <end position="290"/>
    </location>
</feature>
<dbReference type="RefSeq" id="WP_130512613.1">
    <property type="nucleotide sequence ID" value="NZ_SHKY01000001.1"/>
</dbReference>
<comment type="caution">
    <text evidence="4">The sequence shown here is derived from an EMBL/GenBank/DDBJ whole genome shotgun (WGS) entry which is preliminary data.</text>
</comment>
<evidence type="ECO:0000256" key="2">
    <source>
        <dbReference type="SAM" id="Phobius"/>
    </source>
</evidence>
<dbReference type="GO" id="GO:1902201">
    <property type="term" value="P:negative regulation of bacterial-type flagellum-dependent cell motility"/>
    <property type="evidence" value="ECO:0007669"/>
    <property type="project" value="TreeGrafter"/>
</dbReference>
<feature type="region of interest" description="Disordered" evidence="1">
    <location>
        <begin position="490"/>
        <end position="509"/>
    </location>
</feature>
<dbReference type="AlphaFoldDB" id="A0A4Q7ZTM9"/>
<dbReference type="PANTHER" id="PTHR45138">
    <property type="entry name" value="REGULATORY COMPONENTS OF SENSORY TRANSDUCTION SYSTEM"/>
    <property type="match status" value="1"/>
</dbReference>
<gene>
    <name evidence="4" type="ORF">EV385_6179</name>
</gene>
<evidence type="ECO:0000256" key="1">
    <source>
        <dbReference type="SAM" id="MobiDB-lite"/>
    </source>
</evidence>
<feature type="transmembrane region" description="Helical" evidence="2">
    <location>
        <begin position="21"/>
        <end position="40"/>
    </location>
</feature>
<evidence type="ECO:0000259" key="3">
    <source>
        <dbReference type="PROSITE" id="PS50887"/>
    </source>
</evidence>
<feature type="transmembrane region" description="Helical" evidence="2">
    <location>
        <begin position="77"/>
        <end position="100"/>
    </location>
</feature>
<feature type="transmembrane region" description="Helical" evidence="2">
    <location>
        <begin position="106"/>
        <end position="128"/>
    </location>
</feature>
<evidence type="ECO:0000313" key="4">
    <source>
        <dbReference type="EMBL" id="RZU54231.1"/>
    </source>
</evidence>
<dbReference type="Pfam" id="PF00990">
    <property type="entry name" value="GGDEF"/>
    <property type="match status" value="1"/>
</dbReference>
<dbReference type="InterPro" id="IPR043128">
    <property type="entry name" value="Rev_trsase/Diguanyl_cyclase"/>
</dbReference>
<dbReference type="Gene3D" id="3.30.70.270">
    <property type="match status" value="1"/>
</dbReference>
<dbReference type="FunFam" id="3.30.70.270:FF:000001">
    <property type="entry name" value="Diguanylate cyclase domain protein"/>
    <property type="match status" value="1"/>
</dbReference>
<dbReference type="InterPro" id="IPR050469">
    <property type="entry name" value="Diguanylate_Cyclase"/>
</dbReference>
<dbReference type="OrthoDB" id="23692at2"/>
<accession>A0A4Q7ZTM9</accession>
<reference evidence="4 5" key="1">
    <citation type="submission" date="2019-02" db="EMBL/GenBank/DDBJ databases">
        <title>Sequencing the genomes of 1000 actinobacteria strains.</title>
        <authorList>
            <person name="Klenk H.-P."/>
        </authorList>
    </citation>
    <scope>NUCLEOTIDE SEQUENCE [LARGE SCALE GENOMIC DNA]</scope>
    <source>
        <strain evidence="4 5">DSM 45162</strain>
    </source>
</reference>
<dbReference type="SMART" id="SM00267">
    <property type="entry name" value="GGDEF"/>
    <property type="match status" value="1"/>
</dbReference>